<evidence type="ECO:0000313" key="8">
    <source>
        <dbReference type="Proteomes" id="UP000005239"/>
    </source>
</evidence>
<feature type="transmembrane region" description="Helical" evidence="6">
    <location>
        <begin position="20"/>
        <end position="40"/>
    </location>
</feature>
<comment type="subcellular location">
    <subcellularLocation>
        <location evidence="1">Membrane</location>
        <topology evidence="1">Single-pass membrane protein</topology>
    </subcellularLocation>
</comment>
<gene>
    <name evidence="7" type="primary">WBGene00276166</name>
</gene>
<evidence type="ECO:0000256" key="4">
    <source>
        <dbReference type="ARBA" id="ARBA00022679"/>
    </source>
</evidence>
<keyword evidence="3 6" id="KW-0328">Glycosyltransferase</keyword>
<keyword evidence="8" id="KW-1185">Reference proteome</keyword>
<accession>A0A2A6CRD6</accession>
<evidence type="ECO:0000313" key="7">
    <source>
        <dbReference type="EnsemblMetazoa" id="PPA37797.1"/>
    </source>
</evidence>
<dbReference type="GO" id="GO:0016757">
    <property type="term" value="F:glycosyltransferase activity"/>
    <property type="evidence" value="ECO:0007669"/>
    <property type="project" value="UniProtKB-UniRule"/>
</dbReference>
<keyword evidence="5 6" id="KW-0472">Membrane</keyword>
<dbReference type="GO" id="GO:0016020">
    <property type="term" value="C:membrane"/>
    <property type="evidence" value="ECO:0007669"/>
    <property type="project" value="UniProtKB-SubCell"/>
</dbReference>
<evidence type="ECO:0000256" key="1">
    <source>
        <dbReference type="ARBA" id="ARBA00004167"/>
    </source>
</evidence>
<dbReference type="PANTHER" id="PTHR47024:SF1">
    <property type="entry name" value="GLYCOSYLTRANSFERASE FAMILY 92 PROTEIN"/>
    <property type="match status" value="1"/>
</dbReference>
<proteinExistence type="inferred from homology"/>
<reference evidence="7" key="2">
    <citation type="submission" date="2022-06" db="UniProtKB">
        <authorList>
            <consortium name="EnsemblMetazoa"/>
        </authorList>
    </citation>
    <scope>IDENTIFICATION</scope>
    <source>
        <strain evidence="7">PS312</strain>
    </source>
</reference>
<sequence length="243" mass="28524">MNLIIDLLDAMSNRRFSGRLIYAFIIILSIYLFFMTTSLVQFTRSIRIYIPSSLNESILLYRAYYDNRTGPGIFRILAVSPCLQSSTHLSIGSDSFHSLLLHSPMEKFCPWKWAPSCKWNAYHFQSQSMPFSPQINVNLYERSVKMDVNSVPFLYETLEVCVPPLYWYDDWPRLILFVEYWKEEGASVSIYVNSVSENVKKVIDYYETEVDNPMMFLERIIKGSIKVINWSMLPRLKDEDPNK</sequence>
<reference evidence="8" key="1">
    <citation type="journal article" date="2008" name="Nat. Genet.">
        <title>The Pristionchus pacificus genome provides a unique perspective on nematode lifestyle and parasitism.</title>
        <authorList>
            <person name="Dieterich C."/>
            <person name="Clifton S.W."/>
            <person name="Schuster L.N."/>
            <person name="Chinwalla A."/>
            <person name="Delehaunty K."/>
            <person name="Dinkelacker I."/>
            <person name="Fulton L."/>
            <person name="Fulton R."/>
            <person name="Godfrey J."/>
            <person name="Minx P."/>
            <person name="Mitreva M."/>
            <person name="Roeseler W."/>
            <person name="Tian H."/>
            <person name="Witte H."/>
            <person name="Yang S.P."/>
            <person name="Wilson R.K."/>
            <person name="Sommer R.J."/>
        </authorList>
    </citation>
    <scope>NUCLEOTIDE SEQUENCE [LARGE SCALE GENOMIC DNA]</scope>
    <source>
        <strain evidence="8">PS312</strain>
    </source>
</reference>
<dbReference type="AlphaFoldDB" id="A0A2A6CRD6"/>
<dbReference type="EnsemblMetazoa" id="PPA37797.1">
    <property type="protein sequence ID" value="PPA37797.1"/>
    <property type="gene ID" value="WBGene00276166"/>
</dbReference>
<name>A0A2A6CRD6_PRIPA</name>
<dbReference type="Proteomes" id="UP000005239">
    <property type="component" value="Unassembled WGS sequence"/>
</dbReference>
<dbReference type="OrthoDB" id="5777994at2759"/>
<dbReference type="Pfam" id="PF01697">
    <property type="entry name" value="Glyco_transf_92"/>
    <property type="match status" value="1"/>
</dbReference>
<evidence type="ECO:0000256" key="6">
    <source>
        <dbReference type="RuleBase" id="RU366017"/>
    </source>
</evidence>
<keyword evidence="6" id="KW-0812">Transmembrane</keyword>
<dbReference type="InterPro" id="IPR008166">
    <property type="entry name" value="Glyco_transf_92"/>
</dbReference>
<evidence type="ECO:0000256" key="5">
    <source>
        <dbReference type="ARBA" id="ARBA00023136"/>
    </source>
</evidence>
<keyword evidence="6" id="KW-1133">Transmembrane helix</keyword>
<evidence type="ECO:0000256" key="3">
    <source>
        <dbReference type="ARBA" id="ARBA00022676"/>
    </source>
</evidence>
<dbReference type="EC" id="2.4.1.-" evidence="6"/>
<dbReference type="PANTHER" id="PTHR47024">
    <property type="entry name" value="BIOFILM ABSENT ON HEAD (AFTER YERSINIA EXPOSURE)-RELATED"/>
    <property type="match status" value="1"/>
</dbReference>
<accession>A0A8R1YW62</accession>
<evidence type="ECO:0000256" key="2">
    <source>
        <dbReference type="ARBA" id="ARBA00007647"/>
    </source>
</evidence>
<organism evidence="7 8">
    <name type="scientific">Pristionchus pacificus</name>
    <name type="common">Parasitic nematode worm</name>
    <dbReference type="NCBI Taxonomy" id="54126"/>
    <lineage>
        <taxon>Eukaryota</taxon>
        <taxon>Metazoa</taxon>
        <taxon>Ecdysozoa</taxon>
        <taxon>Nematoda</taxon>
        <taxon>Chromadorea</taxon>
        <taxon>Rhabditida</taxon>
        <taxon>Rhabditina</taxon>
        <taxon>Diplogasteromorpha</taxon>
        <taxon>Diplogasteroidea</taxon>
        <taxon>Neodiplogasteridae</taxon>
        <taxon>Pristionchus</taxon>
    </lineage>
</organism>
<keyword evidence="4 6" id="KW-0808">Transferase</keyword>
<protein>
    <recommendedName>
        <fullName evidence="6">Glycosyltransferase family 92 protein</fullName>
        <ecNumber evidence="6">2.4.1.-</ecNumber>
    </recommendedName>
</protein>
<comment type="similarity">
    <text evidence="2 6">Belongs to the glycosyltransferase 92 family.</text>
</comment>